<evidence type="ECO:0000313" key="2">
    <source>
        <dbReference type="Proteomes" id="UP000248410"/>
    </source>
</evidence>
<dbReference type="EMBL" id="CP029288">
    <property type="protein sequence ID" value="AWR98093.1"/>
    <property type="molecule type" value="Genomic_DNA"/>
</dbReference>
<keyword evidence="2" id="KW-1185">Reference proteome</keyword>
<dbReference type="AlphaFoldDB" id="A0A2U9IQ20"/>
<dbReference type="KEGG" id="asul:DFR86_11485"/>
<dbReference type="OrthoDB" id="34535at2157"/>
<dbReference type="RefSeq" id="WP_110380983.1">
    <property type="nucleotide sequence ID" value="NZ_CP029288.2"/>
</dbReference>
<dbReference type="Proteomes" id="UP000248410">
    <property type="component" value="Chromosome"/>
</dbReference>
<protein>
    <submittedName>
        <fullName evidence="1">Conjugal transfer protein</fullName>
    </submittedName>
</protein>
<name>A0A2U9IQ20_9CREN</name>
<proteinExistence type="predicted"/>
<evidence type="ECO:0000313" key="1">
    <source>
        <dbReference type="EMBL" id="AWR98093.1"/>
    </source>
</evidence>
<reference evidence="1 2" key="1">
    <citation type="submission" date="2018-05" db="EMBL/GenBank/DDBJ databases">
        <title>Complete Genome Sequences of Extremely Thermoacidophilic, Metal-Mobilizing Type-Strain Members of the Archaeal Family Sulfolobaceae: Acidianus brierleyi DSM-1651T, Acidianus sulfidivorans DSM-18786T, Metallosphaera hakonensis DSM-7519T, and Metallosphaera prunae DSM-10039T.</title>
        <authorList>
            <person name="Counts J.A."/>
            <person name="Kelly R.M."/>
        </authorList>
    </citation>
    <scope>NUCLEOTIDE SEQUENCE [LARGE SCALE GENOMIC DNA]</scope>
    <source>
        <strain evidence="1 2">JP7</strain>
    </source>
</reference>
<dbReference type="GeneID" id="36838600"/>
<organism evidence="1 2">
    <name type="scientific">Acidianus sulfidivorans JP7</name>
    <dbReference type="NCBI Taxonomy" id="619593"/>
    <lineage>
        <taxon>Archaea</taxon>
        <taxon>Thermoproteota</taxon>
        <taxon>Thermoprotei</taxon>
        <taxon>Sulfolobales</taxon>
        <taxon>Sulfolobaceae</taxon>
        <taxon>Acidianus</taxon>
    </lineage>
</organism>
<sequence>MKKEEVKKLLISLLSVGKNERTNINATKIQKIFFLLQEELHVDLGLTFKAWLFGPYSKELYDVLDELKKEGIVEETPIDIVDPLTGRVVARAREFNLKEKIDNIDVDEKILNFFKEWVKKPREEILEYVYKKYPKYTDNSTIREKILGSGS</sequence>
<accession>A0A2U9IQ20</accession>
<gene>
    <name evidence="1" type="ORF">DFR86_11485</name>
</gene>